<feature type="compositionally biased region" description="Polar residues" evidence="1">
    <location>
        <begin position="197"/>
        <end position="207"/>
    </location>
</feature>
<keyword evidence="2" id="KW-0472">Membrane</keyword>
<proteinExistence type="predicted"/>
<reference evidence="3 4" key="1">
    <citation type="submission" date="2022-09" db="EMBL/GenBank/DDBJ databases">
        <authorList>
            <person name="Palmer J.M."/>
        </authorList>
    </citation>
    <scope>NUCLEOTIDE SEQUENCE [LARGE SCALE GENOMIC DNA]</scope>
    <source>
        <strain evidence="3 4">DSM 7382</strain>
    </source>
</reference>
<evidence type="ECO:0000313" key="3">
    <source>
        <dbReference type="EMBL" id="KAK7676262.1"/>
    </source>
</evidence>
<feature type="compositionally biased region" description="Polar residues" evidence="1">
    <location>
        <begin position="104"/>
        <end position="118"/>
    </location>
</feature>
<gene>
    <name evidence="3" type="ORF">QCA50_020763</name>
</gene>
<evidence type="ECO:0000256" key="2">
    <source>
        <dbReference type="SAM" id="Phobius"/>
    </source>
</evidence>
<keyword evidence="4" id="KW-1185">Reference proteome</keyword>
<feature type="region of interest" description="Disordered" evidence="1">
    <location>
        <begin position="85"/>
        <end position="118"/>
    </location>
</feature>
<dbReference type="EMBL" id="JASBNA010000125">
    <property type="protein sequence ID" value="KAK7676262.1"/>
    <property type="molecule type" value="Genomic_DNA"/>
</dbReference>
<accession>A0AAW0FBI3</accession>
<feature type="transmembrane region" description="Helical" evidence="2">
    <location>
        <begin position="6"/>
        <end position="31"/>
    </location>
</feature>
<sequence length="262" mass="28031">MIASDIAALALICGCSFIMLIALLPYISLGVRSVIGTTRRLCCNRNYSTSASDSEVQPTSSSTNMTETEGRRVVERYSIVSRGSSSRMPLHIHDTTPLDLLPQPSASPNPFDSPLSTAAPSIAGDASFSSSGLLSAPITPNSDLSTPSSPTRLPQNVSGPEHSEHPERPATSASQISYSNEDASICTSERLPTSSYVGCQNDESASGPTDYRQIPRRLPSFMSSTTTRSQRTQLPCYEEEIPFNELRLAGGPLGQENTNPES</sequence>
<feature type="compositionally biased region" description="Low complexity" evidence="1">
    <location>
        <begin position="223"/>
        <end position="232"/>
    </location>
</feature>
<feature type="region of interest" description="Disordered" evidence="1">
    <location>
        <begin position="133"/>
        <end position="181"/>
    </location>
</feature>
<name>A0AAW0FBI3_9APHY</name>
<organism evidence="3 4">
    <name type="scientific">Cerrena zonata</name>
    <dbReference type="NCBI Taxonomy" id="2478898"/>
    <lineage>
        <taxon>Eukaryota</taxon>
        <taxon>Fungi</taxon>
        <taxon>Dikarya</taxon>
        <taxon>Basidiomycota</taxon>
        <taxon>Agaricomycotina</taxon>
        <taxon>Agaricomycetes</taxon>
        <taxon>Polyporales</taxon>
        <taxon>Cerrenaceae</taxon>
        <taxon>Cerrena</taxon>
    </lineage>
</organism>
<keyword evidence="2" id="KW-0812">Transmembrane</keyword>
<feature type="region of interest" description="Disordered" evidence="1">
    <location>
        <begin position="49"/>
        <end position="69"/>
    </location>
</feature>
<evidence type="ECO:0000313" key="4">
    <source>
        <dbReference type="Proteomes" id="UP001385951"/>
    </source>
</evidence>
<feature type="compositionally biased region" description="Polar residues" evidence="1">
    <location>
        <begin position="49"/>
        <end position="67"/>
    </location>
</feature>
<protein>
    <submittedName>
        <fullName evidence="3">Uncharacterized protein</fullName>
    </submittedName>
</protein>
<keyword evidence="2" id="KW-1133">Transmembrane helix</keyword>
<comment type="caution">
    <text evidence="3">The sequence shown here is derived from an EMBL/GenBank/DDBJ whole genome shotgun (WGS) entry which is preliminary data.</text>
</comment>
<dbReference type="AlphaFoldDB" id="A0AAW0FBI3"/>
<feature type="compositionally biased region" description="Polar residues" evidence="1">
    <location>
        <begin position="133"/>
        <end position="158"/>
    </location>
</feature>
<feature type="region of interest" description="Disordered" evidence="1">
    <location>
        <begin position="197"/>
        <end position="232"/>
    </location>
</feature>
<feature type="compositionally biased region" description="Polar residues" evidence="1">
    <location>
        <begin position="171"/>
        <end position="181"/>
    </location>
</feature>
<dbReference type="Proteomes" id="UP001385951">
    <property type="component" value="Unassembled WGS sequence"/>
</dbReference>
<evidence type="ECO:0000256" key="1">
    <source>
        <dbReference type="SAM" id="MobiDB-lite"/>
    </source>
</evidence>